<comment type="caution">
    <text evidence="1">The sequence shown here is derived from an EMBL/GenBank/DDBJ whole genome shotgun (WGS) entry which is preliminary data.</text>
</comment>
<reference evidence="1 2" key="1">
    <citation type="submission" date="2020-08" db="EMBL/GenBank/DDBJ databases">
        <title>Genomic Encyclopedia of Type Strains, Phase IV (KMG-IV): sequencing the most valuable type-strain genomes for metagenomic binning, comparative biology and taxonomic classification.</title>
        <authorList>
            <person name="Goeker M."/>
        </authorList>
    </citation>
    <scope>NUCLEOTIDE SEQUENCE [LARGE SCALE GENOMIC DNA]</scope>
    <source>
        <strain evidence="1 2">DSM 24163</strain>
    </source>
</reference>
<organism evidence="1 2">
    <name type="scientific">Chiayiivirga flava</name>
    <dbReference type="NCBI Taxonomy" id="659595"/>
    <lineage>
        <taxon>Bacteria</taxon>
        <taxon>Pseudomonadati</taxon>
        <taxon>Pseudomonadota</taxon>
        <taxon>Gammaproteobacteria</taxon>
        <taxon>Lysobacterales</taxon>
        <taxon>Lysobacteraceae</taxon>
        <taxon>Chiayiivirga</taxon>
    </lineage>
</organism>
<proteinExistence type="predicted"/>
<evidence type="ECO:0000313" key="2">
    <source>
        <dbReference type="Proteomes" id="UP000521199"/>
    </source>
</evidence>
<dbReference type="SUPFAM" id="SSF55144">
    <property type="entry name" value="LigT-like"/>
    <property type="match status" value="1"/>
</dbReference>
<keyword evidence="2" id="KW-1185">Reference proteome</keyword>
<evidence type="ECO:0000313" key="1">
    <source>
        <dbReference type="EMBL" id="MBB5207198.1"/>
    </source>
</evidence>
<evidence type="ECO:0008006" key="3">
    <source>
        <dbReference type="Google" id="ProtNLM"/>
    </source>
</evidence>
<gene>
    <name evidence="1" type="ORF">HNQ52_000714</name>
</gene>
<dbReference type="Gene3D" id="3.90.1140.10">
    <property type="entry name" value="Cyclic phosphodiesterase"/>
    <property type="match status" value="1"/>
</dbReference>
<dbReference type="EMBL" id="JACHHP010000001">
    <property type="protein sequence ID" value="MBB5207198.1"/>
    <property type="molecule type" value="Genomic_DNA"/>
</dbReference>
<protein>
    <recommendedName>
        <fullName evidence="3">2'-5' RNA ligase</fullName>
    </recommendedName>
</protein>
<dbReference type="RefSeq" id="WP_183959718.1">
    <property type="nucleotide sequence ID" value="NZ_JACHHP010000001.1"/>
</dbReference>
<dbReference type="InterPro" id="IPR009097">
    <property type="entry name" value="Cyclic_Pdiesterase"/>
</dbReference>
<sequence length="194" mass="21029">MASNNAPRLLLLAFPPLSVRAALAERLIALGVTEKLGNRLLRFELLHQSFSGRLLNPSNEQCDALIHACAGISAHACTLRFNRVEGPNVEAGRTHCTLLPRGKPKAFAETHASVSRHLRASGFEAMATGNTPHMTLSYNALTSFANIPIVPTIDWTIDELCLAIGGGNPYRYEVIGRWPLLPELAAPTVQPALF</sequence>
<dbReference type="Proteomes" id="UP000521199">
    <property type="component" value="Unassembled WGS sequence"/>
</dbReference>
<dbReference type="AlphaFoldDB" id="A0A7W8D6J5"/>
<accession>A0A7W8D6J5</accession>
<name>A0A7W8D6J5_9GAMM</name>